<evidence type="ECO:0000256" key="2">
    <source>
        <dbReference type="ARBA" id="ARBA00023015"/>
    </source>
</evidence>
<dbReference type="InterPro" id="IPR036390">
    <property type="entry name" value="WH_DNA-bd_sf"/>
</dbReference>
<dbReference type="SUPFAM" id="SSF46785">
    <property type="entry name" value="Winged helix' DNA-binding domain"/>
    <property type="match status" value="1"/>
</dbReference>
<evidence type="ECO:0000313" key="6">
    <source>
        <dbReference type="EMBL" id="MCP9198403.1"/>
    </source>
</evidence>
<protein>
    <submittedName>
        <fullName evidence="6">LysR family transcriptional regulator</fullName>
    </submittedName>
</protein>
<keyword evidence="4" id="KW-0804">Transcription</keyword>
<dbReference type="FunFam" id="1.10.10.10:FF:000001">
    <property type="entry name" value="LysR family transcriptional regulator"/>
    <property type="match status" value="1"/>
</dbReference>
<dbReference type="Pfam" id="PF03466">
    <property type="entry name" value="LysR_substrate"/>
    <property type="match status" value="1"/>
</dbReference>
<dbReference type="PANTHER" id="PTHR30346:SF0">
    <property type="entry name" value="HCA OPERON TRANSCRIPTIONAL ACTIVATOR HCAR"/>
    <property type="match status" value="1"/>
</dbReference>
<evidence type="ECO:0000313" key="7">
    <source>
        <dbReference type="Proteomes" id="UP001155280"/>
    </source>
</evidence>
<accession>A0A9X2KVF9</accession>
<dbReference type="PANTHER" id="PTHR30346">
    <property type="entry name" value="TRANSCRIPTIONAL DUAL REGULATOR HCAR-RELATED"/>
    <property type="match status" value="1"/>
</dbReference>
<evidence type="ECO:0000259" key="5">
    <source>
        <dbReference type="PROSITE" id="PS50931"/>
    </source>
</evidence>
<dbReference type="RefSeq" id="WP_241550413.1">
    <property type="nucleotide sequence ID" value="NZ_JANCNS010000001.1"/>
</dbReference>
<dbReference type="PROSITE" id="PS50931">
    <property type="entry name" value="HTH_LYSR"/>
    <property type="match status" value="1"/>
</dbReference>
<dbReference type="GO" id="GO:0003677">
    <property type="term" value="F:DNA binding"/>
    <property type="evidence" value="ECO:0007669"/>
    <property type="project" value="UniProtKB-KW"/>
</dbReference>
<keyword evidence="3" id="KW-0238">DNA-binding</keyword>
<dbReference type="Pfam" id="PF00126">
    <property type="entry name" value="HTH_1"/>
    <property type="match status" value="1"/>
</dbReference>
<feature type="domain" description="HTH lysR-type" evidence="5">
    <location>
        <begin position="1"/>
        <end position="58"/>
    </location>
</feature>
<dbReference type="Proteomes" id="UP001155280">
    <property type="component" value="Unassembled WGS sequence"/>
</dbReference>
<dbReference type="GO" id="GO:0003700">
    <property type="term" value="F:DNA-binding transcription factor activity"/>
    <property type="evidence" value="ECO:0007669"/>
    <property type="project" value="InterPro"/>
</dbReference>
<dbReference type="SUPFAM" id="SSF53850">
    <property type="entry name" value="Periplasmic binding protein-like II"/>
    <property type="match status" value="1"/>
</dbReference>
<dbReference type="InterPro" id="IPR005119">
    <property type="entry name" value="LysR_subst-bd"/>
</dbReference>
<keyword evidence="7" id="KW-1185">Reference proteome</keyword>
<evidence type="ECO:0000256" key="1">
    <source>
        <dbReference type="ARBA" id="ARBA00009437"/>
    </source>
</evidence>
<gene>
    <name evidence="6" type="ORF">MKO06_00675</name>
</gene>
<sequence>MEYRQIRYFLVTAEELHFRKAAEKLFITQPGLSRQIRQLEEELDLSLFVRNNRSVQLTPAGEYLYSEFKSNIGELHNLIEHARLIDSGIKGKLRIGYIGSAMNRVIPELLLQFREEFGKIVFNLKELDNQQQVNHLLSQSLDIGFVRLERVPESLRMVPVLEEPFCLVLPGDHPVNSDNFEGLQQLKDEAFIMFDANYSPSYYNKVMLIFEEYGISPIISHETIHASSIFRLVENKFGISIVPRSLQYGYDLNIKFIELNDSSQRTVLNAIWNKNRRNPVLENLQNYIRETLEIKS</sequence>
<dbReference type="PRINTS" id="PR00039">
    <property type="entry name" value="HTHLYSR"/>
</dbReference>
<dbReference type="InterPro" id="IPR000847">
    <property type="entry name" value="LysR_HTH_N"/>
</dbReference>
<dbReference type="Gene3D" id="3.40.190.10">
    <property type="entry name" value="Periplasmic binding protein-like II"/>
    <property type="match status" value="2"/>
</dbReference>
<keyword evidence="2" id="KW-0805">Transcription regulation</keyword>
<evidence type="ECO:0000256" key="3">
    <source>
        <dbReference type="ARBA" id="ARBA00023125"/>
    </source>
</evidence>
<dbReference type="AlphaFoldDB" id="A0A9X2KVF9"/>
<evidence type="ECO:0000256" key="4">
    <source>
        <dbReference type="ARBA" id="ARBA00023163"/>
    </source>
</evidence>
<comment type="similarity">
    <text evidence="1">Belongs to the LysR transcriptional regulatory family.</text>
</comment>
<organism evidence="6 7">
    <name type="scientific">Christiangramia oceanisediminis</name>
    <dbReference type="NCBI Taxonomy" id="2920386"/>
    <lineage>
        <taxon>Bacteria</taxon>
        <taxon>Pseudomonadati</taxon>
        <taxon>Bacteroidota</taxon>
        <taxon>Flavobacteriia</taxon>
        <taxon>Flavobacteriales</taxon>
        <taxon>Flavobacteriaceae</taxon>
        <taxon>Christiangramia</taxon>
    </lineage>
</organism>
<dbReference type="EMBL" id="JANCNS010000001">
    <property type="protein sequence ID" value="MCP9198403.1"/>
    <property type="molecule type" value="Genomic_DNA"/>
</dbReference>
<reference evidence="6" key="1">
    <citation type="submission" date="2022-07" db="EMBL/GenBank/DDBJ databases">
        <title>Gramela sediminis sp. nov., isolated from deep-sea sediment of the Indian Ocean.</title>
        <authorList>
            <person name="Shi H."/>
        </authorList>
    </citation>
    <scope>NUCLEOTIDE SEQUENCE</scope>
    <source>
        <strain evidence="6">GC03-9</strain>
    </source>
</reference>
<comment type="caution">
    <text evidence="6">The sequence shown here is derived from an EMBL/GenBank/DDBJ whole genome shotgun (WGS) entry which is preliminary data.</text>
</comment>
<dbReference type="Gene3D" id="1.10.10.10">
    <property type="entry name" value="Winged helix-like DNA-binding domain superfamily/Winged helix DNA-binding domain"/>
    <property type="match status" value="1"/>
</dbReference>
<dbReference type="GO" id="GO:0032993">
    <property type="term" value="C:protein-DNA complex"/>
    <property type="evidence" value="ECO:0007669"/>
    <property type="project" value="TreeGrafter"/>
</dbReference>
<dbReference type="InterPro" id="IPR036388">
    <property type="entry name" value="WH-like_DNA-bd_sf"/>
</dbReference>
<name>A0A9X2KVF9_9FLAO</name>
<proteinExistence type="inferred from homology"/>